<dbReference type="AlphaFoldDB" id="A0A7J5DF81"/>
<dbReference type="Proteomes" id="UP000442990">
    <property type="component" value="Unassembled WGS sequence"/>
</dbReference>
<dbReference type="EMBL" id="WBKG01000015">
    <property type="protein sequence ID" value="KAB1987230.1"/>
    <property type="molecule type" value="Genomic_DNA"/>
</dbReference>
<evidence type="ECO:0000313" key="2">
    <source>
        <dbReference type="EMBL" id="KAB1987230.1"/>
    </source>
</evidence>
<proteinExistence type="predicted"/>
<organism evidence="2 3">
    <name type="scientific">Streptomyces triticiradicis</name>
    <dbReference type="NCBI Taxonomy" id="2651189"/>
    <lineage>
        <taxon>Bacteria</taxon>
        <taxon>Bacillati</taxon>
        <taxon>Actinomycetota</taxon>
        <taxon>Actinomycetes</taxon>
        <taxon>Kitasatosporales</taxon>
        <taxon>Streptomycetaceae</taxon>
        <taxon>Streptomyces</taxon>
    </lineage>
</organism>
<sequence>MTALMLCAVTHSVPGGTHRAVAVPAGFSVTAAGEDPHGPHDSHDSHGADDCPADTIVRAAAQSAEELPLGAMALVVLVAVCLAAGRPRAPHESRRRRSARTGRVVLVRTSRWRI</sequence>
<protein>
    <submittedName>
        <fullName evidence="2">Uncharacterized protein</fullName>
    </submittedName>
</protein>
<evidence type="ECO:0000256" key="1">
    <source>
        <dbReference type="SAM" id="MobiDB-lite"/>
    </source>
</evidence>
<name>A0A7J5DF81_9ACTN</name>
<feature type="compositionally biased region" description="Basic and acidic residues" evidence="1">
    <location>
        <begin position="34"/>
        <end position="49"/>
    </location>
</feature>
<reference evidence="2 3" key="1">
    <citation type="submission" date="2019-09" db="EMBL/GenBank/DDBJ databases">
        <title>Isolation and identification of active actinomycetes.</title>
        <authorList>
            <person name="Yu Z."/>
            <person name="Han C."/>
            <person name="Yu B."/>
        </authorList>
    </citation>
    <scope>NUCLEOTIDE SEQUENCE [LARGE SCALE GENOMIC DNA]</scope>
    <source>
        <strain evidence="2 3">NEAU-H2</strain>
    </source>
</reference>
<comment type="caution">
    <text evidence="2">The sequence shown here is derived from an EMBL/GenBank/DDBJ whole genome shotgun (WGS) entry which is preliminary data.</text>
</comment>
<keyword evidence="3" id="KW-1185">Reference proteome</keyword>
<feature type="region of interest" description="Disordered" evidence="1">
    <location>
        <begin position="30"/>
        <end position="51"/>
    </location>
</feature>
<accession>A0A7J5DF81</accession>
<gene>
    <name evidence="2" type="ORF">F8144_19435</name>
</gene>
<evidence type="ECO:0000313" key="3">
    <source>
        <dbReference type="Proteomes" id="UP000442990"/>
    </source>
</evidence>